<evidence type="ECO:0000313" key="1">
    <source>
        <dbReference type="EMBL" id="RLE51227.1"/>
    </source>
</evidence>
<dbReference type="EMBL" id="QMQY01000013">
    <property type="protein sequence ID" value="RLE51227.1"/>
    <property type="molecule type" value="Genomic_DNA"/>
</dbReference>
<name>A0A497EVG8_9CREN</name>
<dbReference type="AlphaFoldDB" id="A0A497EVG8"/>
<comment type="caution">
    <text evidence="1">The sequence shown here is derived from an EMBL/GenBank/DDBJ whole genome shotgun (WGS) entry which is preliminary data.</text>
</comment>
<sequence>MKRIIKVLRKILLENAYCPYCKEYVRVETEIKRRNGIEIEIKKCIKCGRIVQQVIREKRS</sequence>
<evidence type="ECO:0000313" key="2">
    <source>
        <dbReference type="Proteomes" id="UP000281962"/>
    </source>
</evidence>
<gene>
    <name evidence="1" type="ORF">DRJ21_00585</name>
</gene>
<dbReference type="Proteomes" id="UP000281962">
    <property type="component" value="Unassembled WGS sequence"/>
</dbReference>
<organism evidence="1 2">
    <name type="scientific">Thermoproteota archaeon</name>
    <dbReference type="NCBI Taxonomy" id="2056631"/>
    <lineage>
        <taxon>Archaea</taxon>
        <taxon>Thermoproteota</taxon>
    </lineage>
</organism>
<protein>
    <submittedName>
        <fullName evidence="1">Uncharacterized protein</fullName>
    </submittedName>
</protein>
<proteinExistence type="predicted"/>
<reference evidence="1 2" key="1">
    <citation type="submission" date="2018-06" db="EMBL/GenBank/DDBJ databases">
        <title>Extensive metabolic versatility and redundancy in microbially diverse, dynamic hydrothermal sediments.</title>
        <authorList>
            <person name="Dombrowski N."/>
            <person name="Teske A."/>
            <person name="Baker B.J."/>
        </authorList>
    </citation>
    <scope>NUCLEOTIDE SEQUENCE [LARGE SCALE GENOMIC DNA]</scope>
    <source>
        <strain evidence="1">B30_G17</strain>
    </source>
</reference>
<accession>A0A497EVG8</accession>